<gene>
    <name evidence="2" type="ORF">SAMN05216544_0207</name>
</gene>
<protein>
    <submittedName>
        <fullName evidence="2">Uncharacterized protein</fullName>
    </submittedName>
</protein>
<evidence type="ECO:0000256" key="1">
    <source>
        <dbReference type="SAM" id="Phobius"/>
    </source>
</evidence>
<evidence type="ECO:0000313" key="2">
    <source>
        <dbReference type="EMBL" id="SDM42540.1"/>
    </source>
</evidence>
<dbReference type="OrthoDB" id="2599257at2"/>
<keyword evidence="3" id="KW-1185">Reference proteome</keyword>
<keyword evidence="1" id="KW-0812">Transmembrane</keyword>
<accession>A0A1G9T4G4</accession>
<dbReference type="AlphaFoldDB" id="A0A1G9T4G4"/>
<evidence type="ECO:0000313" key="3">
    <source>
        <dbReference type="Proteomes" id="UP000187651"/>
    </source>
</evidence>
<proteinExistence type="predicted"/>
<dbReference type="RefSeq" id="WP_074520510.1">
    <property type="nucleotide sequence ID" value="NZ_FNHZ01000001.1"/>
</dbReference>
<name>A0A1G9T4G4_9FIRM</name>
<sequence>MSYITITPREPREYDYKDVLVDNSRVSLYIYGFENFGWEVEENQVKIVESNKAGKTLIHFKRSRKILNRAELTRLQRNFEDNMKQIASLENSKTNLATGLSVSMGIVGVLIIAGAVMIAVGSPELQLVSVVLSIPGFVMAIMANFTYGKLVQLKEAKIRPLVDKKMNEIYEICDKGRKLLL</sequence>
<organism evidence="2 3">
    <name type="scientific">Lachnospira pectinoschiza</name>
    <dbReference type="NCBI Taxonomy" id="28052"/>
    <lineage>
        <taxon>Bacteria</taxon>
        <taxon>Bacillati</taxon>
        <taxon>Bacillota</taxon>
        <taxon>Clostridia</taxon>
        <taxon>Lachnospirales</taxon>
        <taxon>Lachnospiraceae</taxon>
        <taxon>Lachnospira</taxon>
    </lineage>
</organism>
<keyword evidence="1" id="KW-1133">Transmembrane helix</keyword>
<feature type="transmembrane region" description="Helical" evidence="1">
    <location>
        <begin position="96"/>
        <end position="121"/>
    </location>
</feature>
<feature type="transmembrane region" description="Helical" evidence="1">
    <location>
        <begin position="127"/>
        <end position="147"/>
    </location>
</feature>
<dbReference type="EMBL" id="FNHZ01000001">
    <property type="protein sequence ID" value="SDM42540.1"/>
    <property type="molecule type" value="Genomic_DNA"/>
</dbReference>
<keyword evidence="1" id="KW-0472">Membrane</keyword>
<dbReference type="Proteomes" id="UP000187651">
    <property type="component" value="Unassembled WGS sequence"/>
</dbReference>
<reference evidence="3" key="1">
    <citation type="submission" date="2016-10" db="EMBL/GenBank/DDBJ databases">
        <authorList>
            <person name="Varghese N."/>
            <person name="Submissions S."/>
        </authorList>
    </citation>
    <scope>NUCLEOTIDE SEQUENCE [LARGE SCALE GENOMIC DNA]</scope>
    <source>
        <strain evidence="3">M83</strain>
    </source>
</reference>